<protein>
    <recommendedName>
        <fullName evidence="4">Reverse transcriptase domain-containing protein</fullName>
    </recommendedName>
</protein>
<dbReference type="PANTHER" id="PTHR47510:SF3">
    <property type="entry name" value="ENDO_EXONUCLEASE_PHOSPHATASE DOMAIN-CONTAINING PROTEIN"/>
    <property type="match status" value="1"/>
</dbReference>
<evidence type="ECO:0008006" key="4">
    <source>
        <dbReference type="Google" id="ProtNLM"/>
    </source>
</evidence>
<dbReference type="Proteomes" id="UP000014760">
    <property type="component" value="Unassembled WGS sequence"/>
</dbReference>
<accession>R7TIR7</accession>
<keyword evidence="3" id="KW-1185">Reference proteome</keyword>
<dbReference type="OMA" id="MGFDEII"/>
<name>R7TIR7_CAPTE</name>
<sequence>MFLQPVDAVKLGNTILQLKHKSPGWDDICADPVKAACDCLVEPLLHIVNLSFIHGTFSDDLKVAQVVPLYKKGSPMELGNYRPISLLPLFSKVFEKLI</sequence>
<reference evidence="3" key="1">
    <citation type="submission" date="2012-12" db="EMBL/GenBank/DDBJ databases">
        <authorList>
            <person name="Hellsten U."/>
            <person name="Grimwood J."/>
            <person name="Chapman J.A."/>
            <person name="Shapiro H."/>
            <person name="Aerts A."/>
            <person name="Otillar R.P."/>
            <person name="Terry A.Y."/>
            <person name="Boore J.L."/>
            <person name="Simakov O."/>
            <person name="Marletaz F."/>
            <person name="Cho S.-J."/>
            <person name="Edsinger-Gonzales E."/>
            <person name="Havlak P."/>
            <person name="Kuo D.-H."/>
            <person name="Larsson T."/>
            <person name="Lv J."/>
            <person name="Arendt D."/>
            <person name="Savage R."/>
            <person name="Osoegawa K."/>
            <person name="de Jong P."/>
            <person name="Lindberg D.R."/>
            <person name="Seaver E.C."/>
            <person name="Weisblat D.A."/>
            <person name="Putnam N.H."/>
            <person name="Grigoriev I.V."/>
            <person name="Rokhsar D.S."/>
        </authorList>
    </citation>
    <scope>NUCLEOTIDE SEQUENCE</scope>
    <source>
        <strain evidence="3">I ESC-2004</strain>
    </source>
</reference>
<dbReference type="OrthoDB" id="6243574at2759"/>
<proteinExistence type="predicted"/>
<dbReference type="EnsemblMetazoa" id="CapteT95717">
    <property type="protein sequence ID" value="CapteP95717"/>
    <property type="gene ID" value="CapteG95717"/>
</dbReference>
<reference evidence="2" key="3">
    <citation type="submission" date="2015-06" db="UniProtKB">
        <authorList>
            <consortium name="EnsemblMetazoa"/>
        </authorList>
    </citation>
    <scope>IDENTIFICATION</scope>
</reference>
<dbReference type="EMBL" id="KB309688">
    <property type="protein sequence ID" value="ELT93624.1"/>
    <property type="molecule type" value="Genomic_DNA"/>
</dbReference>
<gene>
    <name evidence="1" type="ORF">CAPTEDRAFT_95717</name>
</gene>
<dbReference type="EMBL" id="AMQN01029684">
    <property type="status" value="NOT_ANNOTATED_CDS"/>
    <property type="molecule type" value="Genomic_DNA"/>
</dbReference>
<evidence type="ECO:0000313" key="3">
    <source>
        <dbReference type="Proteomes" id="UP000014760"/>
    </source>
</evidence>
<reference evidence="1 3" key="2">
    <citation type="journal article" date="2013" name="Nature">
        <title>Insights into bilaterian evolution from three spiralian genomes.</title>
        <authorList>
            <person name="Simakov O."/>
            <person name="Marletaz F."/>
            <person name="Cho S.J."/>
            <person name="Edsinger-Gonzales E."/>
            <person name="Havlak P."/>
            <person name="Hellsten U."/>
            <person name="Kuo D.H."/>
            <person name="Larsson T."/>
            <person name="Lv J."/>
            <person name="Arendt D."/>
            <person name="Savage R."/>
            <person name="Osoegawa K."/>
            <person name="de Jong P."/>
            <person name="Grimwood J."/>
            <person name="Chapman J.A."/>
            <person name="Shapiro H."/>
            <person name="Aerts A."/>
            <person name="Otillar R.P."/>
            <person name="Terry A.Y."/>
            <person name="Boore J.L."/>
            <person name="Grigoriev I.V."/>
            <person name="Lindberg D.R."/>
            <person name="Seaver E.C."/>
            <person name="Weisblat D.A."/>
            <person name="Putnam N.H."/>
            <person name="Rokhsar D.S."/>
        </authorList>
    </citation>
    <scope>NUCLEOTIDE SEQUENCE</scope>
    <source>
        <strain evidence="1 3">I ESC-2004</strain>
    </source>
</reference>
<evidence type="ECO:0000313" key="1">
    <source>
        <dbReference type="EMBL" id="ELT93624.1"/>
    </source>
</evidence>
<organism evidence="1">
    <name type="scientific">Capitella teleta</name>
    <name type="common">Polychaete worm</name>
    <dbReference type="NCBI Taxonomy" id="283909"/>
    <lineage>
        <taxon>Eukaryota</taxon>
        <taxon>Metazoa</taxon>
        <taxon>Spiralia</taxon>
        <taxon>Lophotrochozoa</taxon>
        <taxon>Annelida</taxon>
        <taxon>Polychaeta</taxon>
        <taxon>Sedentaria</taxon>
        <taxon>Scolecida</taxon>
        <taxon>Capitellidae</taxon>
        <taxon>Capitella</taxon>
    </lineage>
</organism>
<dbReference type="PANTHER" id="PTHR47510">
    <property type="entry name" value="REVERSE TRANSCRIPTASE DOMAIN-CONTAINING PROTEIN"/>
    <property type="match status" value="1"/>
</dbReference>
<dbReference type="AlphaFoldDB" id="R7TIR7"/>
<dbReference type="HOGENOM" id="CLU_118269_2_0_1"/>
<feature type="non-terminal residue" evidence="1">
    <location>
        <position position="98"/>
    </location>
</feature>
<evidence type="ECO:0000313" key="2">
    <source>
        <dbReference type="EnsemblMetazoa" id="CapteP95717"/>
    </source>
</evidence>